<feature type="transmembrane region" description="Helical" evidence="7">
    <location>
        <begin position="137"/>
        <end position="157"/>
    </location>
</feature>
<evidence type="ECO:0000256" key="8">
    <source>
        <dbReference type="SAM" id="MobiDB-lite"/>
    </source>
</evidence>
<sequence>MTTETHTPGSPALTRTGRAARAGRGAPPQPPRRRFAGDGIWPWLFLAPLVGGISVFYFWPILQTAFYSLTDWGAFGGWDFAGFENYVALFADPALYLSFGNTLLYTGIVMLGIPIAVFLASLLNLPGLRFASLYRVLFFLPYVAMPTAVAMVWRIIFNGDFGLLNYGLGFLGIDGPYWISTPGAATVAVAIVGLWSSLGFAMIVLAAGLKSIPPEMYEASELDGATRWRQFRSITVPLLTPSIFFISIVTIISSFQVFDLLYAILGSSNPVLPKSMSLVYFFYREGFVNNDKGYAAAIAMVIFVIIGIVTAIQFRLQKRWVQVD</sequence>
<dbReference type="AlphaFoldDB" id="A0A2U1TFP5"/>
<dbReference type="CDD" id="cd06261">
    <property type="entry name" value="TM_PBP2"/>
    <property type="match status" value="1"/>
</dbReference>
<dbReference type="Proteomes" id="UP000244962">
    <property type="component" value="Unassembled WGS sequence"/>
</dbReference>
<comment type="caution">
    <text evidence="10">The sequence shown here is derived from an EMBL/GenBank/DDBJ whole genome shotgun (WGS) entry which is preliminary data.</text>
</comment>
<evidence type="ECO:0000256" key="5">
    <source>
        <dbReference type="ARBA" id="ARBA00022989"/>
    </source>
</evidence>
<evidence type="ECO:0000256" key="4">
    <source>
        <dbReference type="ARBA" id="ARBA00022692"/>
    </source>
</evidence>
<dbReference type="PANTHER" id="PTHR30193">
    <property type="entry name" value="ABC TRANSPORTER PERMEASE PROTEIN"/>
    <property type="match status" value="1"/>
</dbReference>
<dbReference type="OrthoDB" id="145927at2"/>
<dbReference type="Pfam" id="PF00528">
    <property type="entry name" value="BPD_transp_1"/>
    <property type="match status" value="1"/>
</dbReference>
<dbReference type="RefSeq" id="WP_108390243.1">
    <property type="nucleotide sequence ID" value="NZ_CP026949.1"/>
</dbReference>
<evidence type="ECO:0000256" key="1">
    <source>
        <dbReference type="ARBA" id="ARBA00004651"/>
    </source>
</evidence>
<feature type="domain" description="ABC transmembrane type-1" evidence="9">
    <location>
        <begin position="98"/>
        <end position="313"/>
    </location>
</feature>
<feature type="transmembrane region" description="Helical" evidence="7">
    <location>
        <begin position="40"/>
        <end position="59"/>
    </location>
</feature>
<dbReference type="InterPro" id="IPR000515">
    <property type="entry name" value="MetI-like"/>
</dbReference>
<dbReference type="InterPro" id="IPR035906">
    <property type="entry name" value="MetI-like_sf"/>
</dbReference>
<keyword evidence="11" id="KW-1185">Reference proteome</keyword>
<keyword evidence="6 7" id="KW-0472">Membrane</keyword>
<evidence type="ECO:0000259" key="9">
    <source>
        <dbReference type="PROSITE" id="PS50928"/>
    </source>
</evidence>
<keyword evidence="4 7" id="KW-0812">Transmembrane</keyword>
<dbReference type="GO" id="GO:0005886">
    <property type="term" value="C:plasma membrane"/>
    <property type="evidence" value="ECO:0007669"/>
    <property type="project" value="UniProtKB-SubCell"/>
</dbReference>
<name>A0A2U1TFP5_9MICO</name>
<feature type="compositionally biased region" description="Low complexity" evidence="8">
    <location>
        <begin position="15"/>
        <end position="26"/>
    </location>
</feature>
<protein>
    <submittedName>
        <fullName evidence="10">Sugar ABC transporter permease</fullName>
    </submittedName>
</protein>
<evidence type="ECO:0000313" key="11">
    <source>
        <dbReference type="Proteomes" id="UP000244962"/>
    </source>
</evidence>
<dbReference type="KEGG" id="myl:C3E77_02790"/>
<organism evidence="10 11">
    <name type="scientific">Mycetocola zhujimingii</name>
    <dbReference type="NCBI Taxonomy" id="2079792"/>
    <lineage>
        <taxon>Bacteria</taxon>
        <taxon>Bacillati</taxon>
        <taxon>Actinomycetota</taxon>
        <taxon>Actinomycetes</taxon>
        <taxon>Micrococcales</taxon>
        <taxon>Microbacteriaceae</taxon>
        <taxon>Mycetocola</taxon>
    </lineage>
</organism>
<keyword evidence="2 7" id="KW-0813">Transport</keyword>
<dbReference type="SUPFAM" id="SSF161098">
    <property type="entry name" value="MetI-like"/>
    <property type="match status" value="1"/>
</dbReference>
<comment type="similarity">
    <text evidence="7">Belongs to the binding-protein-dependent transport system permease family.</text>
</comment>
<feature type="transmembrane region" description="Helical" evidence="7">
    <location>
        <begin position="177"/>
        <end position="207"/>
    </location>
</feature>
<reference evidence="11" key="1">
    <citation type="submission" date="2018-04" db="EMBL/GenBank/DDBJ databases">
        <authorList>
            <person name="Liu S."/>
            <person name="Wang Z."/>
            <person name="Li J."/>
        </authorList>
    </citation>
    <scope>NUCLEOTIDE SEQUENCE [LARGE SCALE GENOMIC DNA]</scope>
    <source>
        <strain evidence="11">622</strain>
    </source>
</reference>
<evidence type="ECO:0000256" key="2">
    <source>
        <dbReference type="ARBA" id="ARBA00022448"/>
    </source>
</evidence>
<feature type="transmembrane region" description="Helical" evidence="7">
    <location>
        <begin position="238"/>
        <end position="265"/>
    </location>
</feature>
<comment type="subcellular location">
    <subcellularLocation>
        <location evidence="1 7">Cell membrane</location>
        <topology evidence="1 7">Multi-pass membrane protein</topology>
    </subcellularLocation>
</comment>
<evidence type="ECO:0000313" key="10">
    <source>
        <dbReference type="EMBL" id="PWC07603.1"/>
    </source>
</evidence>
<feature type="region of interest" description="Disordered" evidence="8">
    <location>
        <begin position="1"/>
        <end position="33"/>
    </location>
</feature>
<evidence type="ECO:0000256" key="6">
    <source>
        <dbReference type="ARBA" id="ARBA00023136"/>
    </source>
</evidence>
<dbReference type="Gene3D" id="1.10.3720.10">
    <property type="entry name" value="MetI-like"/>
    <property type="match status" value="1"/>
</dbReference>
<dbReference type="PROSITE" id="PS50928">
    <property type="entry name" value="ABC_TM1"/>
    <property type="match status" value="1"/>
</dbReference>
<evidence type="ECO:0000256" key="7">
    <source>
        <dbReference type="RuleBase" id="RU363032"/>
    </source>
</evidence>
<dbReference type="InterPro" id="IPR051393">
    <property type="entry name" value="ABC_transporter_permease"/>
</dbReference>
<keyword evidence="3" id="KW-1003">Cell membrane</keyword>
<dbReference type="PANTHER" id="PTHR30193:SF37">
    <property type="entry name" value="INNER MEMBRANE ABC TRANSPORTER PERMEASE PROTEIN YCJO"/>
    <property type="match status" value="1"/>
</dbReference>
<dbReference type="GO" id="GO:0055085">
    <property type="term" value="P:transmembrane transport"/>
    <property type="evidence" value="ECO:0007669"/>
    <property type="project" value="InterPro"/>
</dbReference>
<keyword evidence="5 7" id="KW-1133">Transmembrane helix</keyword>
<feature type="transmembrane region" description="Helical" evidence="7">
    <location>
        <begin position="293"/>
        <end position="312"/>
    </location>
</feature>
<proteinExistence type="inferred from homology"/>
<accession>A0A2U1TFP5</accession>
<gene>
    <name evidence="10" type="ORF">DF223_06105</name>
</gene>
<feature type="transmembrane region" description="Helical" evidence="7">
    <location>
        <begin position="103"/>
        <end position="125"/>
    </location>
</feature>
<dbReference type="EMBL" id="QEFB01000004">
    <property type="protein sequence ID" value="PWC07603.1"/>
    <property type="molecule type" value="Genomic_DNA"/>
</dbReference>
<evidence type="ECO:0000256" key="3">
    <source>
        <dbReference type="ARBA" id="ARBA00022475"/>
    </source>
</evidence>